<keyword evidence="1" id="KW-0472">Membrane</keyword>
<dbReference type="KEGG" id="pgm:PGRAT_20455"/>
<dbReference type="HOGENOM" id="CLU_052940_2_1_9"/>
<feature type="transmembrane region" description="Helical" evidence="1">
    <location>
        <begin position="384"/>
        <end position="406"/>
    </location>
</feature>
<dbReference type="OrthoDB" id="1700423at2"/>
<dbReference type="eggNOG" id="COG1277">
    <property type="taxonomic scope" value="Bacteria"/>
</dbReference>
<dbReference type="PANTHER" id="PTHR37305:SF1">
    <property type="entry name" value="MEMBRANE PROTEIN"/>
    <property type="match status" value="1"/>
</dbReference>
<dbReference type="Pfam" id="PF12679">
    <property type="entry name" value="ABC2_membrane_2"/>
    <property type="match status" value="1"/>
</dbReference>
<sequence>MDTLTRFELKKIIRRKSFYASILIVVCTAIFLSVVLITNARITGKDGQFLHGIPAIHLEQNYNRELAGLLTVDKLKNTIERHQSLMRDPKNLDGNGEMTIEANGTFDVKDYQIHSLISYAFSPIGGYDFYIIDKMSPSDVNEFYQKRLGKVQEYLNTEYSYGDYTQEEKAYFKKMNEDISIPFQLDYVTGWKNVFENLPNLFLIISFVIAACLAPVFANEYQRRTDSIILSTRYGRNKLIIAKLKASFLVSAGFIILGLAIYTLLLLGIFGFDGGNASVQIIDFFAPVSFTVFQTYLWAIFIGSTASLLIGAVTLWLSSRLSSSFPVMVTMGIVLIGPLLIPESKSSRFLNYAMDLLPANMFDAFNKITDYKLFHFFGRLIPEYQVLAIFPILVIVVVLPFAYWAFKTHQVF</sequence>
<reference evidence="2 3" key="1">
    <citation type="submission" date="2014-08" db="EMBL/GenBank/DDBJ databases">
        <title>Comparative genomics of the Paenibacillus odorifer group.</title>
        <authorList>
            <person name="den Bakker H.C."/>
            <person name="Tsai Y.-C."/>
            <person name="Martin N."/>
            <person name="Korlach J."/>
            <person name="Wiedmann M."/>
        </authorList>
    </citation>
    <scope>NUCLEOTIDE SEQUENCE [LARGE SCALE GENOMIC DNA]</scope>
    <source>
        <strain evidence="2 3">DSM 15220</strain>
    </source>
</reference>
<proteinExistence type="predicted"/>
<accession>A0A089ME24</accession>
<dbReference type="Proteomes" id="UP000029500">
    <property type="component" value="Chromosome"/>
</dbReference>
<feature type="transmembrane region" description="Helical" evidence="1">
    <location>
        <begin position="296"/>
        <end position="317"/>
    </location>
</feature>
<dbReference type="EMBL" id="CP009287">
    <property type="protein sequence ID" value="AIQ69733.1"/>
    <property type="molecule type" value="Genomic_DNA"/>
</dbReference>
<protein>
    <submittedName>
        <fullName evidence="2">Uncharacterized protein</fullName>
    </submittedName>
</protein>
<evidence type="ECO:0000256" key="1">
    <source>
        <dbReference type="SAM" id="Phobius"/>
    </source>
</evidence>
<dbReference type="PANTHER" id="PTHR37305">
    <property type="entry name" value="INTEGRAL MEMBRANE PROTEIN-RELATED"/>
    <property type="match status" value="1"/>
</dbReference>
<feature type="transmembrane region" description="Helical" evidence="1">
    <location>
        <begin position="324"/>
        <end position="341"/>
    </location>
</feature>
<organism evidence="2 3">
    <name type="scientific">Paenibacillus graminis</name>
    <dbReference type="NCBI Taxonomy" id="189425"/>
    <lineage>
        <taxon>Bacteria</taxon>
        <taxon>Bacillati</taxon>
        <taxon>Bacillota</taxon>
        <taxon>Bacilli</taxon>
        <taxon>Bacillales</taxon>
        <taxon>Paenibacillaceae</taxon>
        <taxon>Paenibacillus</taxon>
    </lineage>
</organism>
<feature type="transmembrane region" description="Helical" evidence="1">
    <location>
        <begin position="18"/>
        <end position="37"/>
    </location>
</feature>
<keyword evidence="3" id="KW-1185">Reference proteome</keyword>
<evidence type="ECO:0000313" key="3">
    <source>
        <dbReference type="Proteomes" id="UP000029500"/>
    </source>
</evidence>
<gene>
    <name evidence="2" type="ORF">PGRAT_20455</name>
</gene>
<feature type="transmembrane region" description="Helical" evidence="1">
    <location>
        <begin position="201"/>
        <end position="218"/>
    </location>
</feature>
<keyword evidence="1" id="KW-0812">Transmembrane</keyword>
<dbReference type="AlphaFoldDB" id="A0A089ME24"/>
<feature type="transmembrane region" description="Helical" evidence="1">
    <location>
        <begin position="246"/>
        <end position="270"/>
    </location>
</feature>
<name>A0A089ME24_9BACL</name>
<dbReference type="RefSeq" id="WP_025708175.1">
    <property type="nucleotide sequence ID" value="NZ_CP009287.1"/>
</dbReference>
<evidence type="ECO:0000313" key="2">
    <source>
        <dbReference type="EMBL" id="AIQ69733.1"/>
    </source>
</evidence>
<dbReference type="STRING" id="189425.PGRAT_20455"/>
<keyword evidence="1" id="KW-1133">Transmembrane helix</keyword>